<gene>
    <name evidence="1" type="ORF">R6Y96_04145</name>
</gene>
<name>A0AAX4FX05_9EURY</name>
<protein>
    <submittedName>
        <fullName evidence="1">KEOPS complex subunit Pcc1</fullName>
    </submittedName>
</protein>
<keyword evidence="2" id="KW-1185">Reference proteome</keyword>
<accession>A0AAX4FX05</accession>
<dbReference type="Proteomes" id="UP001305652">
    <property type="component" value="Chromosome"/>
</dbReference>
<proteinExistence type="predicted"/>
<dbReference type="RefSeq" id="WP_318622254.1">
    <property type="nucleotide sequence ID" value="NZ_CP137642.1"/>
</dbReference>
<reference evidence="1 2" key="1">
    <citation type="submission" date="2023-10" db="EMBL/GenBank/DDBJ databases">
        <title>The complete genome sequence of Methanoculleus receptaculi DSM 18860.</title>
        <authorList>
            <person name="Lai S.-J."/>
            <person name="You Y.-T."/>
            <person name="Chen S.-C."/>
        </authorList>
    </citation>
    <scope>NUCLEOTIDE SEQUENCE [LARGE SCALE GENOMIC DNA]</scope>
    <source>
        <strain evidence="1 2">DSM 18860</strain>
    </source>
</reference>
<dbReference type="NCBIfam" id="NF011470">
    <property type="entry name" value="PRK14887.1"/>
    <property type="match status" value="1"/>
</dbReference>
<dbReference type="KEGG" id="mrc:R6Y96_04145"/>
<organism evidence="1 2">
    <name type="scientific">Methanoculleus receptaculi</name>
    <dbReference type="NCBI Taxonomy" id="394967"/>
    <lineage>
        <taxon>Archaea</taxon>
        <taxon>Methanobacteriati</taxon>
        <taxon>Methanobacteriota</taxon>
        <taxon>Stenosarchaea group</taxon>
        <taxon>Methanomicrobia</taxon>
        <taxon>Methanomicrobiales</taxon>
        <taxon>Methanomicrobiaceae</taxon>
        <taxon>Methanoculleus</taxon>
    </lineage>
</organism>
<evidence type="ECO:0000313" key="2">
    <source>
        <dbReference type="Proteomes" id="UP001305652"/>
    </source>
</evidence>
<dbReference type="EMBL" id="CP137642">
    <property type="protein sequence ID" value="WOX58434.1"/>
    <property type="molecule type" value="Genomic_DNA"/>
</dbReference>
<dbReference type="AlphaFoldDB" id="A0AAX4FX05"/>
<evidence type="ECO:0000313" key="1">
    <source>
        <dbReference type="EMBL" id="WOX58434.1"/>
    </source>
</evidence>
<dbReference type="GeneID" id="85732320"/>
<sequence>MIRVLGVIETRHNHPGCVAAALEPDNLNLIRTIQVGGGVQALVDGARLRSIIATVDDYLMNLAIADEVCNAAMRQQKGQEVNSGSNGMKN</sequence>